<evidence type="ECO:0000313" key="3">
    <source>
        <dbReference type="Proteomes" id="UP001363151"/>
    </source>
</evidence>
<keyword evidence="3" id="KW-1185">Reference proteome</keyword>
<dbReference type="EMBL" id="JBBJCI010000426">
    <property type="protein sequence ID" value="KAK7230698.1"/>
    <property type="molecule type" value="Genomic_DNA"/>
</dbReference>
<dbReference type="SUPFAM" id="SSF47095">
    <property type="entry name" value="HMG-box"/>
    <property type="match status" value="1"/>
</dbReference>
<evidence type="ECO:0000256" key="1">
    <source>
        <dbReference type="SAM" id="MobiDB-lite"/>
    </source>
</evidence>
<gene>
    <name evidence="2" type="ORF">SO694_00078136</name>
</gene>
<evidence type="ECO:0000313" key="2">
    <source>
        <dbReference type="EMBL" id="KAK7230698.1"/>
    </source>
</evidence>
<accession>A0ABR1FH63</accession>
<dbReference type="InterPro" id="IPR036910">
    <property type="entry name" value="HMG_box_dom_sf"/>
</dbReference>
<sequence length="108" mass="11790">MTPEATKKYQALADEDKARYEKEMDLYRAQSARAVDRADEPAAEPPEPPADEPAATPPPAPELLTGAAGLLQILDEFKAKNGGVDDPYYAAMRGALEELEIEERKESS</sequence>
<proteinExistence type="predicted"/>
<evidence type="ECO:0008006" key="4">
    <source>
        <dbReference type="Google" id="ProtNLM"/>
    </source>
</evidence>
<dbReference type="Gene3D" id="1.10.30.10">
    <property type="entry name" value="High mobility group box domain"/>
    <property type="match status" value="1"/>
</dbReference>
<name>A0ABR1FH63_AURAN</name>
<protein>
    <recommendedName>
        <fullName evidence="4">HMG box domain-containing protein</fullName>
    </recommendedName>
</protein>
<comment type="caution">
    <text evidence="2">The sequence shown here is derived from an EMBL/GenBank/DDBJ whole genome shotgun (WGS) entry which is preliminary data.</text>
</comment>
<organism evidence="2 3">
    <name type="scientific">Aureococcus anophagefferens</name>
    <name type="common">Harmful bloom alga</name>
    <dbReference type="NCBI Taxonomy" id="44056"/>
    <lineage>
        <taxon>Eukaryota</taxon>
        <taxon>Sar</taxon>
        <taxon>Stramenopiles</taxon>
        <taxon>Ochrophyta</taxon>
        <taxon>Pelagophyceae</taxon>
        <taxon>Pelagomonadales</taxon>
        <taxon>Pelagomonadaceae</taxon>
        <taxon>Aureococcus</taxon>
    </lineage>
</organism>
<dbReference type="Proteomes" id="UP001363151">
    <property type="component" value="Unassembled WGS sequence"/>
</dbReference>
<feature type="region of interest" description="Disordered" evidence="1">
    <location>
        <begin position="27"/>
        <end position="64"/>
    </location>
</feature>
<reference evidence="2 3" key="1">
    <citation type="submission" date="2024-03" db="EMBL/GenBank/DDBJ databases">
        <title>Aureococcus anophagefferens CCMP1851 and Kratosvirus quantuckense: Draft genome of a second virus-susceptible host strain in the model system.</title>
        <authorList>
            <person name="Chase E."/>
            <person name="Truchon A.R."/>
            <person name="Schepens W."/>
            <person name="Wilhelm S.W."/>
        </authorList>
    </citation>
    <scope>NUCLEOTIDE SEQUENCE [LARGE SCALE GENOMIC DNA]</scope>
    <source>
        <strain evidence="2 3">CCMP1851</strain>
    </source>
</reference>